<dbReference type="InterPro" id="IPR011979">
    <property type="entry name" value="Antitox_Xre"/>
</dbReference>
<dbReference type="EMBL" id="BAQP01000035">
    <property type="protein sequence ID" value="GBQ21439.1"/>
    <property type="molecule type" value="Genomic_DNA"/>
</dbReference>
<name>A0ABQ0P420_9PROT</name>
<dbReference type="InterPro" id="IPR024467">
    <property type="entry name" value="Xre/MbcA/ParS-like_toxin-bd"/>
</dbReference>
<evidence type="ECO:0000313" key="3">
    <source>
        <dbReference type="Proteomes" id="UP001060895"/>
    </source>
</evidence>
<protein>
    <recommendedName>
        <fullName evidence="1">Antitoxin Xre/MbcA/ParS-like toxin-binding domain-containing protein</fullName>
    </recommendedName>
</protein>
<reference evidence="2" key="1">
    <citation type="submission" date="2013-04" db="EMBL/GenBank/DDBJ databases">
        <title>The genome sequencing project of 58 acetic acid bacteria.</title>
        <authorList>
            <person name="Okamoto-Kainuma A."/>
            <person name="Ishikawa M."/>
            <person name="Umino S."/>
            <person name="Koizumi Y."/>
            <person name="Shiwa Y."/>
            <person name="Yoshikawa H."/>
            <person name="Matsutani M."/>
            <person name="Matsushita K."/>
        </authorList>
    </citation>
    <scope>NUCLEOTIDE SEQUENCE</scope>
    <source>
        <strain evidence="2">DSM 12717</strain>
    </source>
</reference>
<comment type="caution">
    <text evidence="2">The sequence shown here is derived from an EMBL/GenBank/DDBJ whole genome shotgun (WGS) entry which is preliminary data.</text>
</comment>
<gene>
    <name evidence="2" type="ORF">AA12717_0883</name>
</gene>
<organism evidence="2 3">
    <name type="scientific">Gluconacetobacter sacchari DSM 12717</name>
    <dbReference type="NCBI Taxonomy" id="1307940"/>
    <lineage>
        <taxon>Bacteria</taxon>
        <taxon>Pseudomonadati</taxon>
        <taxon>Pseudomonadota</taxon>
        <taxon>Alphaproteobacteria</taxon>
        <taxon>Acetobacterales</taxon>
        <taxon>Acetobacteraceae</taxon>
        <taxon>Gluconacetobacter</taxon>
    </lineage>
</organism>
<keyword evidence="3" id="KW-1185">Reference proteome</keyword>
<dbReference type="NCBIfam" id="TIGR02293">
    <property type="entry name" value="TAS_TIGR02293"/>
    <property type="match status" value="1"/>
</dbReference>
<dbReference type="Pfam" id="PF09722">
    <property type="entry name" value="Xre_MbcA_ParS_C"/>
    <property type="match status" value="1"/>
</dbReference>
<evidence type="ECO:0000313" key="2">
    <source>
        <dbReference type="EMBL" id="GBQ21439.1"/>
    </source>
</evidence>
<sequence length="109" mass="11881">MSALDSLVSAIAPDDAQFKYRLVPKATLERRRRSSNKLTPEEGDNVARLAKVYAFALSIYRSPEQVRTFMARPHMMLENRAPIDVAVSNSAGSDAVINLLGRAAYGGGV</sequence>
<feature type="domain" description="Antitoxin Xre/MbcA/ParS-like toxin-binding" evidence="1">
    <location>
        <begin position="59"/>
        <end position="106"/>
    </location>
</feature>
<dbReference type="Proteomes" id="UP001060895">
    <property type="component" value="Unassembled WGS sequence"/>
</dbReference>
<accession>A0ABQ0P420</accession>
<proteinExistence type="predicted"/>
<evidence type="ECO:0000259" key="1">
    <source>
        <dbReference type="Pfam" id="PF09722"/>
    </source>
</evidence>